<dbReference type="Gene3D" id="2.30.30.90">
    <property type="match status" value="1"/>
</dbReference>
<dbReference type="Proteomes" id="UP001168552">
    <property type="component" value="Unassembled WGS sequence"/>
</dbReference>
<dbReference type="InterPro" id="IPR052713">
    <property type="entry name" value="FeoA"/>
</dbReference>
<reference evidence="3" key="1">
    <citation type="submission" date="2023-06" db="EMBL/GenBank/DDBJ databases">
        <title>Cytophagales bacterium Strain LB-30, isolated from soil.</title>
        <authorList>
            <person name="Liu B."/>
        </authorList>
    </citation>
    <scope>NUCLEOTIDE SEQUENCE</scope>
    <source>
        <strain evidence="3">LB-30</strain>
    </source>
</reference>
<dbReference type="InterPro" id="IPR038157">
    <property type="entry name" value="FeoA_core_dom"/>
</dbReference>
<evidence type="ECO:0000313" key="3">
    <source>
        <dbReference type="EMBL" id="MDN4165829.1"/>
    </source>
</evidence>
<organism evidence="3 4">
    <name type="scientific">Shiella aurantiaca</name>
    <dbReference type="NCBI Taxonomy" id="3058365"/>
    <lineage>
        <taxon>Bacteria</taxon>
        <taxon>Pseudomonadati</taxon>
        <taxon>Bacteroidota</taxon>
        <taxon>Cytophagia</taxon>
        <taxon>Cytophagales</taxon>
        <taxon>Shiellaceae</taxon>
        <taxon>Shiella</taxon>
    </lineage>
</organism>
<dbReference type="PANTHER" id="PTHR42954">
    <property type="entry name" value="FE(2+) TRANSPORT PROTEIN A"/>
    <property type="match status" value="1"/>
</dbReference>
<keyword evidence="4" id="KW-1185">Reference proteome</keyword>
<dbReference type="Pfam" id="PF04023">
    <property type="entry name" value="FeoA"/>
    <property type="match status" value="1"/>
</dbReference>
<sequence>MAEARNASQLKIGEKGIIAGFKDEPVSLKLMEMGCLPGVEISMSFTAPLGDPMCISVSGYHLALRKDEATMIYLQ</sequence>
<gene>
    <name evidence="3" type="ORF">QWY31_09960</name>
</gene>
<protein>
    <submittedName>
        <fullName evidence="3">FeoA family protein</fullName>
    </submittedName>
</protein>
<dbReference type="PANTHER" id="PTHR42954:SF2">
    <property type="entry name" value="FE(2+) TRANSPORT PROTEIN A"/>
    <property type="match status" value="1"/>
</dbReference>
<feature type="domain" description="Ferrous iron transporter FeoA-like" evidence="2">
    <location>
        <begin position="5"/>
        <end position="75"/>
    </location>
</feature>
<dbReference type="InterPro" id="IPR007167">
    <property type="entry name" value="Fe-transptr_FeoA-like"/>
</dbReference>
<keyword evidence="1" id="KW-0408">Iron</keyword>
<name>A0ABT8F630_9BACT</name>
<dbReference type="SUPFAM" id="SSF50037">
    <property type="entry name" value="C-terminal domain of transcriptional repressors"/>
    <property type="match status" value="1"/>
</dbReference>
<evidence type="ECO:0000259" key="2">
    <source>
        <dbReference type="SMART" id="SM00899"/>
    </source>
</evidence>
<comment type="caution">
    <text evidence="3">The sequence shown here is derived from an EMBL/GenBank/DDBJ whole genome shotgun (WGS) entry which is preliminary data.</text>
</comment>
<proteinExistence type="predicted"/>
<dbReference type="RefSeq" id="WP_320004361.1">
    <property type="nucleotide sequence ID" value="NZ_JAUHJS010000004.1"/>
</dbReference>
<dbReference type="EMBL" id="JAUHJS010000004">
    <property type="protein sequence ID" value="MDN4165829.1"/>
    <property type="molecule type" value="Genomic_DNA"/>
</dbReference>
<accession>A0ABT8F630</accession>
<dbReference type="InterPro" id="IPR008988">
    <property type="entry name" value="Transcriptional_repressor_C"/>
</dbReference>
<evidence type="ECO:0000256" key="1">
    <source>
        <dbReference type="ARBA" id="ARBA00023004"/>
    </source>
</evidence>
<evidence type="ECO:0000313" key="4">
    <source>
        <dbReference type="Proteomes" id="UP001168552"/>
    </source>
</evidence>
<dbReference type="SMART" id="SM00899">
    <property type="entry name" value="FeoA"/>
    <property type="match status" value="1"/>
</dbReference>